<organism evidence="3">
    <name type="scientific">Volvox carteri f. nagariensis</name>
    <dbReference type="NCBI Taxonomy" id="3068"/>
    <lineage>
        <taxon>Eukaryota</taxon>
        <taxon>Viridiplantae</taxon>
        <taxon>Chlorophyta</taxon>
        <taxon>core chlorophytes</taxon>
        <taxon>Chlorophyceae</taxon>
        <taxon>CS clade</taxon>
        <taxon>Chlamydomonadales</taxon>
        <taxon>Volvocaceae</taxon>
        <taxon>Volvox</taxon>
    </lineage>
</organism>
<dbReference type="Proteomes" id="UP000001058">
    <property type="component" value="Unassembled WGS sequence"/>
</dbReference>
<dbReference type="InterPro" id="IPR000719">
    <property type="entry name" value="Prot_kinase_dom"/>
</dbReference>
<dbReference type="OrthoDB" id="4062651at2759"/>
<dbReference type="PANTHER" id="PTHR44329">
    <property type="entry name" value="SERINE/THREONINE-PROTEIN KINASE TNNI3K-RELATED"/>
    <property type="match status" value="1"/>
</dbReference>
<dbReference type="InterPro" id="IPR051681">
    <property type="entry name" value="Ser/Thr_Kinases-Pseudokinases"/>
</dbReference>
<evidence type="ECO:0000259" key="1">
    <source>
        <dbReference type="PROSITE" id="PS50011"/>
    </source>
</evidence>
<accession>D8UIA9</accession>
<dbReference type="InterPro" id="IPR008271">
    <property type="entry name" value="Ser/Thr_kinase_AS"/>
</dbReference>
<dbReference type="KEGG" id="vcn:VOLCADRAFT_99660"/>
<dbReference type="GO" id="GO:0004674">
    <property type="term" value="F:protein serine/threonine kinase activity"/>
    <property type="evidence" value="ECO:0007669"/>
    <property type="project" value="TreeGrafter"/>
</dbReference>
<dbReference type="Gene3D" id="1.10.510.10">
    <property type="entry name" value="Transferase(Phosphotransferase) domain 1"/>
    <property type="match status" value="1"/>
</dbReference>
<proteinExistence type="predicted"/>
<dbReference type="InterPro" id="IPR001245">
    <property type="entry name" value="Ser-Thr/Tyr_kinase_cat_dom"/>
</dbReference>
<dbReference type="Gene3D" id="3.30.200.20">
    <property type="entry name" value="Phosphorylase Kinase, domain 1"/>
    <property type="match status" value="1"/>
</dbReference>
<dbReference type="EMBL" id="GL378413">
    <property type="protein sequence ID" value="EFJ40556.1"/>
    <property type="molecule type" value="Genomic_DNA"/>
</dbReference>
<dbReference type="STRING" id="3068.D8UIA9"/>
<name>D8UIA9_VOLCA</name>
<dbReference type="RefSeq" id="XP_002958406.1">
    <property type="nucleotide sequence ID" value="XM_002958360.1"/>
</dbReference>
<dbReference type="AlphaFoldDB" id="D8UIA9"/>
<dbReference type="GeneID" id="9620975"/>
<dbReference type="eggNOG" id="KOG0192">
    <property type="taxonomic scope" value="Eukaryota"/>
</dbReference>
<gene>
    <name evidence="2" type="ORF">VOLCADRAFT_99660</name>
</gene>
<dbReference type="InParanoid" id="D8UIA9"/>
<evidence type="ECO:0000313" key="2">
    <source>
        <dbReference type="EMBL" id="EFJ40556.1"/>
    </source>
</evidence>
<evidence type="ECO:0000313" key="3">
    <source>
        <dbReference type="Proteomes" id="UP000001058"/>
    </source>
</evidence>
<keyword evidence="3" id="KW-1185">Reference proteome</keyword>
<dbReference type="InterPro" id="IPR011009">
    <property type="entry name" value="Kinase-like_dom_sf"/>
</dbReference>
<feature type="domain" description="Protein kinase" evidence="1">
    <location>
        <begin position="22"/>
        <end position="381"/>
    </location>
</feature>
<dbReference type="PROSITE" id="PS50011">
    <property type="entry name" value="PROTEIN_KINASE_DOM"/>
    <property type="match status" value="1"/>
</dbReference>
<reference evidence="2 3" key="1">
    <citation type="journal article" date="2010" name="Science">
        <title>Genomic analysis of organismal complexity in the multicellular green alga Volvox carteri.</title>
        <authorList>
            <person name="Prochnik S.E."/>
            <person name="Umen J."/>
            <person name="Nedelcu A.M."/>
            <person name="Hallmann A."/>
            <person name="Miller S.M."/>
            <person name="Nishii I."/>
            <person name="Ferris P."/>
            <person name="Kuo A."/>
            <person name="Mitros T."/>
            <person name="Fritz-Laylin L.K."/>
            <person name="Hellsten U."/>
            <person name="Chapman J."/>
            <person name="Simakov O."/>
            <person name="Rensing S.A."/>
            <person name="Terry A."/>
            <person name="Pangilinan J."/>
            <person name="Kapitonov V."/>
            <person name="Jurka J."/>
            <person name="Salamov A."/>
            <person name="Shapiro H."/>
            <person name="Schmutz J."/>
            <person name="Grimwood J."/>
            <person name="Lindquist E."/>
            <person name="Lucas S."/>
            <person name="Grigoriev I.V."/>
            <person name="Schmitt R."/>
            <person name="Kirk D."/>
            <person name="Rokhsar D.S."/>
        </authorList>
    </citation>
    <scope>NUCLEOTIDE SEQUENCE [LARGE SCALE GENOMIC DNA]</scope>
    <source>
        <strain evidence="3">f. Nagariensis / Eve</strain>
    </source>
</reference>
<dbReference type="SMART" id="SM00220">
    <property type="entry name" value="S_TKc"/>
    <property type="match status" value="1"/>
</dbReference>
<dbReference type="Pfam" id="PF07714">
    <property type="entry name" value="PK_Tyr_Ser-Thr"/>
    <property type="match status" value="1"/>
</dbReference>
<dbReference type="SUPFAM" id="SSF56112">
    <property type="entry name" value="Protein kinase-like (PK-like)"/>
    <property type="match status" value="1"/>
</dbReference>
<dbReference type="GO" id="GO:0005524">
    <property type="term" value="F:ATP binding"/>
    <property type="evidence" value="ECO:0007669"/>
    <property type="project" value="InterPro"/>
</dbReference>
<dbReference type="PROSITE" id="PS00108">
    <property type="entry name" value="PROTEIN_KINASE_ST"/>
    <property type="match status" value="1"/>
</dbReference>
<protein>
    <recommendedName>
        <fullName evidence="1">Protein kinase domain-containing protein</fullName>
    </recommendedName>
</protein>
<sequence length="388" mass="41761">MQQTELAYLASPQRLLEMRSQVCHLQLLGRGGQAVVLRGVWQLAEVAVKLAVANPATTPASAFTKLLLEGPLSKRLRAPNVVETYCYSCTRLTLEDLQACHAADDNKTAAGPADVASCLDTSDTSDDNPILNSILGQQMQPLSRPSISGAGAGGHGVGPPGAMYWLRGSFDSLDGFGNPSGLRSSASVIPYSDALSLVGGAPGCFLTQIVMEVALFAYIRTLYDIAAGMSYLHSNGVIHGDLKPGNVLLRSSRADPRGYQAKLSDFGLAHCTGGNDNDFTTTQADWSSHPYMAPEHFDGCLFLSSDVWSFAATAHHMWTGRLPHAGLHPLQVCAGVCDGSLRLEAPPGMPPQLWRLLQACMAQQWRRRPTFPQIRRALARMEAKWCGK</sequence>